<comment type="caution">
    <text evidence="2">The sequence shown here is derived from an EMBL/GenBank/DDBJ whole genome shotgun (WGS) entry which is preliminary data.</text>
</comment>
<reference evidence="2" key="1">
    <citation type="submission" date="2020-09" db="EMBL/GenBank/DDBJ databases">
        <title>Genome-Enabled Discovery of Anthraquinone Biosynthesis in Senna tora.</title>
        <authorList>
            <person name="Kang S.-H."/>
            <person name="Pandey R.P."/>
            <person name="Lee C.-M."/>
            <person name="Sim J.-S."/>
            <person name="Jeong J.-T."/>
            <person name="Choi B.-S."/>
            <person name="Jung M."/>
            <person name="Ginzburg D."/>
            <person name="Zhao K."/>
            <person name="Won S.Y."/>
            <person name="Oh T.-J."/>
            <person name="Yu Y."/>
            <person name="Kim N.-H."/>
            <person name="Lee O.R."/>
            <person name="Lee T.-H."/>
            <person name="Bashyal P."/>
            <person name="Kim T.-S."/>
            <person name="Lee W.-H."/>
            <person name="Kawkins C."/>
            <person name="Kim C.-K."/>
            <person name="Kim J.S."/>
            <person name="Ahn B.O."/>
            <person name="Rhee S.Y."/>
            <person name="Sohng J.K."/>
        </authorList>
    </citation>
    <scope>NUCLEOTIDE SEQUENCE</scope>
    <source>
        <tissue evidence="2">Leaf</tissue>
    </source>
</reference>
<feature type="region of interest" description="Disordered" evidence="1">
    <location>
        <begin position="217"/>
        <end position="248"/>
    </location>
</feature>
<feature type="region of interest" description="Disordered" evidence="1">
    <location>
        <begin position="21"/>
        <end position="46"/>
    </location>
</feature>
<evidence type="ECO:0000313" key="3">
    <source>
        <dbReference type="Proteomes" id="UP000634136"/>
    </source>
</evidence>
<dbReference type="Proteomes" id="UP000634136">
    <property type="component" value="Unassembled WGS sequence"/>
</dbReference>
<feature type="compositionally biased region" description="Basic and acidic residues" evidence="1">
    <location>
        <begin position="77"/>
        <end position="98"/>
    </location>
</feature>
<feature type="compositionally biased region" description="Basic and acidic residues" evidence="1">
    <location>
        <begin position="106"/>
        <end position="152"/>
    </location>
</feature>
<sequence>MDQMKTSLPPSSILIWIHRSGSNTGNDRRYRGGNSSIGCSATEERQKPSGLGILLFIQEQIFGNPEGTMSTNKGHAHHESRNKNRSDTGKKHHEHGEATQEGQSFKIRESATKNDQRLIRGTEEVEEHPRCEQTHKNDQGERIREERHGKDESNDSIVIDTEVRVVLADAKGGFGKALRFRESCTVNKFAPRTALREPITDGFVDLVDEGAEGRRGHRDLSFTGDGGDGGMGIGDGDDGSGGFCDFNGKERERKIDGKLEDDVSRNLP</sequence>
<dbReference type="EMBL" id="JAAIUW010000006">
    <property type="protein sequence ID" value="KAF7825488.1"/>
    <property type="molecule type" value="Genomic_DNA"/>
</dbReference>
<evidence type="ECO:0000256" key="1">
    <source>
        <dbReference type="SAM" id="MobiDB-lite"/>
    </source>
</evidence>
<accession>A0A834TNE0</accession>
<gene>
    <name evidence="2" type="ORF">G2W53_016652</name>
</gene>
<proteinExistence type="predicted"/>
<name>A0A834TNE0_9FABA</name>
<evidence type="ECO:0000313" key="2">
    <source>
        <dbReference type="EMBL" id="KAF7825488.1"/>
    </source>
</evidence>
<dbReference type="AlphaFoldDB" id="A0A834TNE0"/>
<feature type="region of interest" description="Disordered" evidence="1">
    <location>
        <begin position="64"/>
        <end position="152"/>
    </location>
</feature>
<protein>
    <submittedName>
        <fullName evidence="2">Uncharacterized protein</fullName>
    </submittedName>
</protein>
<organism evidence="2 3">
    <name type="scientific">Senna tora</name>
    <dbReference type="NCBI Taxonomy" id="362788"/>
    <lineage>
        <taxon>Eukaryota</taxon>
        <taxon>Viridiplantae</taxon>
        <taxon>Streptophyta</taxon>
        <taxon>Embryophyta</taxon>
        <taxon>Tracheophyta</taxon>
        <taxon>Spermatophyta</taxon>
        <taxon>Magnoliopsida</taxon>
        <taxon>eudicotyledons</taxon>
        <taxon>Gunneridae</taxon>
        <taxon>Pentapetalae</taxon>
        <taxon>rosids</taxon>
        <taxon>fabids</taxon>
        <taxon>Fabales</taxon>
        <taxon>Fabaceae</taxon>
        <taxon>Caesalpinioideae</taxon>
        <taxon>Cassia clade</taxon>
        <taxon>Senna</taxon>
    </lineage>
</organism>
<keyword evidence="3" id="KW-1185">Reference proteome</keyword>
<feature type="compositionally biased region" description="Gly residues" evidence="1">
    <location>
        <begin position="224"/>
        <end position="242"/>
    </location>
</feature>